<dbReference type="GO" id="GO:0005975">
    <property type="term" value="P:carbohydrate metabolic process"/>
    <property type="evidence" value="ECO:0007669"/>
    <property type="project" value="InterPro"/>
</dbReference>
<evidence type="ECO:0000313" key="2">
    <source>
        <dbReference type="EMBL" id="PSN82336.1"/>
    </source>
</evidence>
<dbReference type="EMBL" id="NEXC01000081">
    <property type="protein sequence ID" value="PSN82336.1"/>
    <property type="molecule type" value="Genomic_DNA"/>
</dbReference>
<reference evidence="2 3" key="1">
    <citation type="submission" date="2017-04" db="EMBL/GenBank/DDBJ databases">
        <title>Novel microbial lineages endemic to geothermal iron-oxide mats fill important gaps in the evolutionary history of Archaea.</title>
        <authorList>
            <person name="Jay Z.J."/>
            <person name="Beam J.P."/>
            <person name="Dlakic M."/>
            <person name="Rusch D.B."/>
            <person name="Kozubal M.A."/>
            <person name="Inskeep W.P."/>
        </authorList>
    </citation>
    <scope>NUCLEOTIDE SEQUENCE [LARGE SCALE GENOMIC DNA]</scope>
    <source>
        <strain evidence="2">OSP_D</strain>
    </source>
</reference>
<dbReference type="InterPro" id="IPR008928">
    <property type="entry name" value="6-hairpin_glycosidase_sf"/>
</dbReference>
<dbReference type="SUPFAM" id="SSF48208">
    <property type="entry name" value="Six-hairpin glycosidases"/>
    <property type="match status" value="1"/>
</dbReference>
<dbReference type="PANTHER" id="PTHR31616:SF13">
    <property type="entry name" value="GLUCAN 1,4-ALPHA-GLUCOSIDASE"/>
    <property type="match status" value="1"/>
</dbReference>
<name>A0A2R6A7F9_9ARCH</name>
<feature type="domain" description="GH15-like" evidence="1">
    <location>
        <begin position="348"/>
        <end position="600"/>
    </location>
</feature>
<dbReference type="Proteomes" id="UP000240880">
    <property type="component" value="Unassembled WGS sequence"/>
</dbReference>
<evidence type="ECO:0000313" key="3">
    <source>
        <dbReference type="Proteomes" id="UP000240880"/>
    </source>
</evidence>
<accession>A0A2R6A7F9</accession>
<organism evidence="2 3">
    <name type="scientific">Candidatus Marsarchaeota G1 archaeon OSP_D</name>
    <dbReference type="NCBI Taxonomy" id="1978155"/>
    <lineage>
        <taxon>Archaea</taxon>
        <taxon>Candidatus Marsarchaeota</taxon>
        <taxon>Candidatus Marsarchaeota group 1</taxon>
    </lineage>
</organism>
<dbReference type="InterPro" id="IPR012341">
    <property type="entry name" value="6hp_glycosidase-like_sf"/>
</dbReference>
<protein>
    <submittedName>
        <fullName evidence="2">Glucan 1,3-alpha-glucosidase</fullName>
    </submittedName>
</protein>
<gene>
    <name evidence="2" type="ORF">B9Q01_08330</name>
</gene>
<dbReference type="GO" id="GO:0004553">
    <property type="term" value="F:hydrolase activity, hydrolyzing O-glycosyl compounds"/>
    <property type="evidence" value="ECO:0007669"/>
    <property type="project" value="UniProtKB-ARBA"/>
</dbReference>
<dbReference type="InterPro" id="IPR011613">
    <property type="entry name" value="GH15-like"/>
</dbReference>
<dbReference type="PANTHER" id="PTHR31616">
    <property type="entry name" value="TREHALASE"/>
    <property type="match status" value="1"/>
</dbReference>
<dbReference type="Pfam" id="PF00723">
    <property type="entry name" value="Glyco_hydro_15"/>
    <property type="match status" value="1"/>
</dbReference>
<comment type="caution">
    <text evidence="2">The sequence shown here is derived from an EMBL/GenBank/DDBJ whole genome shotgun (WGS) entry which is preliminary data.</text>
</comment>
<evidence type="ECO:0000259" key="1">
    <source>
        <dbReference type="Pfam" id="PF00723"/>
    </source>
</evidence>
<proteinExistence type="predicted"/>
<dbReference type="Gene3D" id="1.50.10.10">
    <property type="match status" value="1"/>
</dbReference>
<dbReference type="AlphaFoldDB" id="A0A2R6A7F9"/>
<sequence>MTRSVILGNGALSVLMDQGYVIREVYYPLTTENNANALRIGVWCDGDFSWFSELSPEIGYLDDTLVSVASASFKGVSLKFYDCVDFAYNVLVRRCELKTQKECRVFFAFDYKIDGHDEGDTALYDPATSSIIHYKESRWFVFSSNQPFFEYATGYKQTRGLVGTWKDCEDGRLSGNPIAQGAVDSAVSFRFFQDSSFYSWIVASRDLLEAKRVNDYVRTKSADELMKRTANYWRAWLSVSKAVGDFSDALKRSALIIACHCQNNGAIPASLDTDIMRFNRDTYNYVWPRDAAYASLALTLLGYLDLSRGVFRFLFPLIMREGCMFQKYTVEGHWGSTWHPWTQGFFPIQEDETAIILHALWQHFSRFQDVDFVKPYYRPGIKAAADFLLNFRDKKLGLPLPSYDLWEERFGTHLYTCACVYAGLKAASNFTRFFGELELARKYESVAEEVKAGIDAMWLGDHFARSVKVENSKIVGFDETIDASSLLLPQLGVYPADHPKVVQNARVVEQKLSVAGGIARYENDTYLKTSEQPNPWVITTLWLAEQKALTRDLEGARRLIQWVLSKALKSGVLPEQVTPKGDYPSVTPLVWSHAELIRAIVMLNS</sequence>